<dbReference type="PROSITE" id="PS51085">
    <property type="entry name" value="2FE2S_FER_2"/>
    <property type="match status" value="1"/>
</dbReference>
<sequence>MPNDQHKASQLQVVAVSRSQPAYHDIHGHKTLTAIVRSPSTEPLSLEPNNGIVGHRSAVHDAQVYALFSDHYDYWTSRLGIARDAWDWAHWGENLTIKAPPGVNEHDVMLGDIWDFEDTLAGQGVQLEVCGGRNPCSRLAWRLGQKGAWLAELAASGLCGVYLKVIRGGTIGPGSSGRIVRPQRQLRQLIPVAMIAQTIFSSNADQTTKHRAKRILSAPVLQNMNRQILERKLSMIEDEEMKGKGSWQGWRDLRISSVTEESSDVKSFYIEATDNLDLANFFPGQFLTVKLPTGDIRSWSLSDWTDPSMPPTHYRLSIKRQAMASLWMHEHAVPGVILSALSPRGKFMLDWKPQFPPRQLYISNGIGITPLLAMLKAHSLHKTLLRTPAVFVHVARDGSTDGHLFQRELPSFPNLRVIRFFTRPRPEIDVLGRDYDFGGRPGRVFYEDLLRNSYMINPLNITPIELAGCISVAYICGSNAFASATRDHLLACKMNESSIHSESFARDTSAKAQLDTTEELPEQSQIVLKRARRTITWKRSSKISLLQLLEKENLEPDYGCREGTCGACEIQMLQGQVVSSIGDGYKEGSRIKACCTMPRSVLVELDF</sequence>
<dbReference type="EMBL" id="ML996576">
    <property type="protein sequence ID" value="KAF2756227.1"/>
    <property type="molecule type" value="Genomic_DNA"/>
</dbReference>
<dbReference type="InterPro" id="IPR012675">
    <property type="entry name" value="Beta-grasp_dom_sf"/>
</dbReference>
<dbReference type="GO" id="GO:0016491">
    <property type="term" value="F:oxidoreductase activity"/>
    <property type="evidence" value="ECO:0007669"/>
    <property type="project" value="InterPro"/>
</dbReference>
<keyword evidence="1" id="KW-0479">Metal-binding</keyword>
<dbReference type="InterPro" id="IPR017938">
    <property type="entry name" value="Riboflavin_synthase-like_b-brl"/>
</dbReference>
<evidence type="ECO:0000256" key="2">
    <source>
        <dbReference type="ARBA" id="ARBA00023014"/>
    </source>
</evidence>
<dbReference type="PROSITE" id="PS00197">
    <property type="entry name" value="2FE2S_FER_1"/>
    <property type="match status" value="1"/>
</dbReference>
<dbReference type="Gene3D" id="3.10.20.30">
    <property type="match status" value="1"/>
</dbReference>
<dbReference type="InterPro" id="IPR006058">
    <property type="entry name" value="2Fe2S_fd_BS"/>
</dbReference>
<dbReference type="GO" id="GO:0030170">
    <property type="term" value="F:pyridoxal phosphate binding"/>
    <property type="evidence" value="ECO:0007669"/>
    <property type="project" value="InterPro"/>
</dbReference>
<dbReference type="InterPro" id="IPR005302">
    <property type="entry name" value="MoCF_Sase_C"/>
</dbReference>
<keyword evidence="7" id="KW-1185">Reference proteome</keyword>
<organism evidence="6 7">
    <name type="scientific">Pseudovirgaria hyperparasitica</name>
    <dbReference type="NCBI Taxonomy" id="470096"/>
    <lineage>
        <taxon>Eukaryota</taxon>
        <taxon>Fungi</taxon>
        <taxon>Dikarya</taxon>
        <taxon>Ascomycota</taxon>
        <taxon>Pezizomycotina</taxon>
        <taxon>Dothideomycetes</taxon>
        <taxon>Dothideomycetes incertae sedis</taxon>
        <taxon>Acrospermales</taxon>
        <taxon>Acrospermaceae</taxon>
        <taxon>Pseudovirgaria</taxon>
    </lineage>
</organism>
<feature type="domain" description="MOSC" evidence="4">
    <location>
        <begin position="38"/>
        <end position="180"/>
    </location>
</feature>
<dbReference type="GeneID" id="54485469"/>
<dbReference type="Pfam" id="PF00111">
    <property type="entry name" value="Fer2"/>
    <property type="match status" value="1"/>
</dbReference>
<dbReference type="SUPFAM" id="SSF52343">
    <property type="entry name" value="Ferredoxin reductase-like, C-terminal NADP-linked domain"/>
    <property type="match status" value="1"/>
</dbReference>
<dbReference type="Gene3D" id="3.40.50.80">
    <property type="entry name" value="Nucleotide-binding domain of ferredoxin-NADP reductase (FNR) module"/>
    <property type="match status" value="1"/>
</dbReference>
<evidence type="ECO:0000256" key="1">
    <source>
        <dbReference type="ARBA" id="ARBA00022714"/>
    </source>
</evidence>
<dbReference type="GO" id="GO:0030151">
    <property type="term" value="F:molybdenum ion binding"/>
    <property type="evidence" value="ECO:0007669"/>
    <property type="project" value="InterPro"/>
</dbReference>
<dbReference type="InterPro" id="IPR036010">
    <property type="entry name" value="2Fe-2S_ferredoxin-like_sf"/>
</dbReference>
<proteinExistence type="predicted"/>
<accession>A0A6A6W3T9</accession>
<evidence type="ECO:0000259" key="3">
    <source>
        <dbReference type="PROSITE" id="PS51085"/>
    </source>
</evidence>
<keyword evidence="1" id="KW-0001">2Fe-2S</keyword>
<dbReference type="GO" id="GO:0051537">
    <property type="term" value="F:2 iron, 2 sulfur cluster binding"/>
    <property type="evidence" value="ECO:0007669"/>
    <property type="project" value="UniProtKB-KW"/>
</dbReference>
<keyword evidence="1" id="KW-0408">Iron</keyword>
<dbReference type="Proteomes" id="UP000799437">
    <property type="component" value="Unassembled WGS sequence"/>
</dbReference>
<dbReference type="PANTHER" id="PTHR30212">
    <property type="entry name" value="PROTEIN YIIM"/>
    <property type="match status" value="1"/>
</dbReference>
<keyword evidence="2" id="KW-0411">Iron-sulfur</keyword>
<protein>
    <submittedName>
        <fullName evidence="6">PK beta-barrel-protein domain-containing protein-like protein</fullName>
    </submittedName>
</protein>
<evidence type="ECO:0000313" key="6">
    <source>
        <dbReference type="EMBL" id="KAF2756227.1"/>
    </source>
</evidence>
<evidence type="ECO:0000259" key="4">
    <source>
        <dbReference type="PROSITE" id="PS51340"/>
    </source>
</evidence>
<dbReference type="AlphaFoldDB" id="A0A6A6W3T9"/>
<evidence type="ECO:0000313" key="7">
    <source>
        <dbReference type="Proteomes" id="UP000799437"/>
    </source>
</evidence>
<dbReference type="InterPro" id="IPR017927">
    <property type="entry name" value="FAD-bd_FR_type"/>
</dbReference>
<dbReference type="InterPro" id="IPR052353">
    <property type="entry name" value="Benzoxazolinone_Detox_Enz"/>
</dbReference>
<name>A0A6A6W3T9_9PEZI</name>
<dbReference type="Gene3D" id="2.40.33.20">
    <property type="entry name" value="PK beta-barrel domain-like"/>
    <property type="match status" value="1"/>
</dbReference>
<dbReference type="RefSeq" id="XP_033598678.1">
    <property type="nucleotide sequence ID" value="XM_033744415.1"/>
</dbReference>
<dbReference type="SUPFAM" id="SSF63380">
    <property type="entry name" value="Riboflavin synthase domain-like"/>
    <property type="match status" value="1"/>
</dbReference>
<dbReference type="Gene3D" id="2.40.30.10">
    <property type="entry name" value="Translation factors"/>
    <property type="match status" value="1"/>
</dbReference>
<dbReference type="PROSITE" id="PS51340">
    <property type="entry name" value="MOSC"/>
    <property type="match status" value="1"/>
</dbReference>
<dbReference type="SUPFAM" id="SSF54292">
    <property type="entry name" value="2Fe-2S ferredoxin-like"/>
    <property type="match status" value="1"/>
</dbReference>
<dbReference type="SUPFAM" id="SSF50800">
    <property type="entry name" value="PK beta-barrel domain-like"/>
    <property type="match status" value="1"/>
</dbReference>
<gene>
    <name evidence="6" type="ORF">EJ05DRAFT_478239</name>
</gene>
<dbReference type="PANTHER" id="PTHR30212:SF2">
    <property type="entry name" value="PROTEIN YIIM"/>
    <property type="match status" value="1"/>
</dbReference>
<dbReference type="InterPro" id="IPR039261">
    <property type="entry name" value="FNR_nucleotide-bd"/>
</dbReference>
<dbReference type="InterPro" id="IPR001041">
    <property type="entry name" value="2Fe-2S_ferredoxin-type"/>
</dbReference>
<evidence type="ECO:0000259" key="5">
    <source>
        <dbReference type="PROSITE" id="PS51384"/>
    </source>
</evidence>
<dbReference type="PROSITE" id="PS51384">
    <property type="entry name" value="FAD_FR"/>
    <property type="match status" value="1"/>
</dbReference>
<reference evidence="6" key="1">
    <citation type="journal article" date="2020" name="Stud. Mycol.">
        <title>101 Dothideomycetes genomes: a test case for predicting lifestyles and emergence of pathogens.</title>
        <authorList>
            <person name="Haridas S."/>
            <person name="Albert R."/>
            <person name="Binder M."/>
            <person name="Bloem J."/>
            <person name="Labutti K."/>
            <person name="Salamov A."/>
            <person name="Andreopoulos B."/>
            <person name="Baker S."/>
            <person name="Barry K."/>
            <person name="Bills G."/>
            <person name="Bluhm B."/>
            <person name="Cannon C."/>
            <person name="Castanera R."/>
            <person name="Culley D."/>
            <person name="Daum C."/>
            <person name="Ezra D."/>
            <person name="Gonzalez J."/>
            <person name="Henrissat B."/>
            <person name="Kuo A."/>
            <person name="Liang C."/>
            <person name="Lipzen A."/>
            <person name="Lutzoni F."/>
            <person name="Magnuson J."/>
            <person name="Mondo S."/>
            <person name="Nolan M."/>
            <person name="Ohm R."/>
            <person name="Pangilinan J."/>
            <person name="Park H.-J."/>
            <person name="Ramirez L."/>
            <person name="Alfaro M."/>
            <person name="Sun H."/>
            <person name="Tritt A."/>
            <person name="Yoshinaga Y."/>
            <person name="Zwiers L.-H."/>
            <person name="Turgeon B."/>
            <person name="Goodwin S."/>
            <person name="Spatafora J."/>
            <person name="Crous P."/>
            <person name="Grigoriev I."/>
        </authorList>
    </citation>
    <scope>NUCLEOTIDE SEQUENCE</scope>
    <source>
        <strain evidence="6">CBS 121739</strain>
    </source>
</reference>
<dbReference type="CDD" id="cd00207">
    <property type="entry name" value="fer2"/>
    <property type="match status" value="1"/>
</dbReference>
<feature type="domain" description="FAD-binding FR-type" evidence="5">
    <location>
        <begin position="248"/>
        <end position="350"/>
    </location>
</feature>
<dbReference type="Pfam" id="PF03473">
    <property type="entry name" value="MOSC"/>
    <property type="match status" value="1"/>
</dbReference>
<dbReference type="InterPro" id="IPR011037">
    <property type="entry name" value="Pyrv_Knase-like_insert_dom_sf"/>
</dbReference>
<feature type="domain" description="2Fe-2S ferredoxin-type" evidence="3">
    <location>
        <begin position="524"/>
        <end position="607"/>
    </location>
</feature>
<dbReference type="OrthoDB" id="5238236at2759"/>